<dbReference type="InterPro" id="IPR050111">
    <property type="entry name" value="C-type_lectin/snaclec_domain"/>
</dbReference>
<organism evidence="3 4">
    <name type="scientific">Batillaria attramentaria</name>
    <dbReference type="NCBI Taxonomy" id="370345"/>
    <lineage>
        <taxon>Eukaryota</taxon>
        <taxon>Metazoa</taxon>
        <taxon>Spiralia</taxon>
        <taxon>Lophotrochozoa</taxon>
        <taxon>Mollusca</taxon>
        <taxon>Gastropoda</taxon>
        <taxon>Caenogastropoda</taxon>
        <taxon>Sorbeoconcha</taxon>
        <taxon>Cerithioidea</taxon>
        <taxon>Batillariidae</taxon>
        <taxon>Batillaria</taxon>
    </lineage>
</organism>
<dbReference type="InterPro" id="IPR018378">
    <property type="entry name" value="C-type_lectin_CS"/>
</dbReference>
<proteinExistence type="predicted"/>
<dbReference type="PANTHER" id="PTHR22803">
    <property type="entry name" value="MANNOSE, PHOSPHOLIPASE, LECTIN RECEPTOR RELATED"/>
    <property type="match status" value="1"/>
</dbReference>
<feature type="domain" description="C-type lectin" evidence="2">
    <location>
        <begin position="11"/>
        <end position="126"/>
    </location>
</feature>
<name>A0ABD0J4D5_9CAEN</name>
<reference evidence="3 4" key="1">
    <citation type="journal article" date="2023" name="Sci. Data">
        <title>Genome assembly of the Korean intertidal mud-creeper Batillaria attramentaria.</title>
        <authorList>
            <person name="Patra A.K."/>
            <person name="Ho P.T."/>
            <person name="Jun S."/>
            <person name="Lee S.J."/>
            <person name="Kim Y."/>
            <person name="Won Y.J."/>
        </authorList>
    </citation>
    <scope>NUCLEOTIDE SEQUENCE [LARGE SCALE GENOMIC DNA]</scope>
    <source>
        <strain evidence="3">Wonlab-2016</strain>
    </source>
</reference>
<dbReference type="InterPro" id="IPR001304">
    <property type="entry name" value="C-type_lectin-like"/>
</dbReference>
<gene>
    <name evidence="3" type="ORF">BaRGS_00039313</name>
</gene>
<dbReference type="PROSITE" id="PS50041">
    <property type="entry name" value="C_TYPE_LECTIN_2"/>
    <property type="match status" value="1"/>
</dbReference>
<keyword evidence="1" id="KW-1015">Disulfide bond</keyword>
<dbReference type="Gene3D" id="3.10.100.10">
    <property type="entry name" value="Mannose-Binding Protein A, subunit A"/>
    <property type="match status" value="1"/>
</dbReference>
<evidence type="ECO:0000256" key="1">
    <source>
        <dbReference type="ARBA" id="ARBA00023157"/>
    </source>
</evidence>
<feature type="non-terminal residue" evidence="3">
    <location>
        <position position="1"/>
    </location>
</feature>
<dbReference type="EMBL" id="JACVVK020000679">
    <property type="protein sequence ID" value="KAK7456587.1"/>
    <property type="molecule type" value="Genomic_DNA"/>
</dbReference>
<protein>
    <recommendedName>
        <fullName evidence="2">C-type lectin domain-containing protein</fullName>
    </recommendedName>
</protein>
<dbReference type="PROSITE" id="PS00615">
    <property type="entry name" value="C_TYPE_LECTIN_1"/>
    <property type="match status" value="1"/>
</dbReference>
<dbReference type="Proteomes" id="UP001519460">
    <property type="component" value="Unassembled WGS sequence"/>
</dbReference>
<dbReference type="SUPFAM" id="SSF56436">
    <property type="entry name" value="C-type lectin-like"/>
    <property type="match status" value="1"/>
</dbReference>
<sequence>GAHCPTGWTLHENSCYIYISDSYNWHDAQANCAMWEAGRLVEIHSAAENVFVTNMARANSADAVWIGLNDIAQEGKWVWDSSQQPAQFTNWGHGQPDNHNFQHEPEDCAVIWHLSAERKWNDGNCDSVKTPSICETE</sequence>
<dbReference type="SMART" id="SM00034">
    <property type="entry name" value="CLECT"/>
    <property type="match status" value="1"/>
</dbReference>
<evidence type="ECO:0000313" key="3">
    <source>
        <dbReference type="EMBL" id="KAK7456587.1"/>
    </source>
</evidence>
<evidence type="ECO:0000259" key="2">
    <source>
        <dbReference type="PROSITE" id="PS50041"/>
    </source>
</evidence>
<accession>A0ABD0J4D5</accession>
<dbReference type="Pfam" id="PF00059">
    <property type="entry name" value="Lectin_C"/>
    <property type="match status" value="1"/>
</dbReference>
<dbReference type="AlphaFoldDB" id="A0ABD0J4D5"/>
<dbReference type="InterPro" id="IPR016187">
    <property type="entry name" value="CTDL_fold"/>
</dbReference>
<keyword evidence="4" id="KW-1185">Reference proteome</keyword>
<evidence type="ECO:0000313" key="4">
    <source>
        <dbReference type="Proteomes" id="UP001519460"/>
    </source>
</evidence>
<dbReference type="InterPro" id="IPR016186">
    <property type="entry name" value="C-type_lectin-like/link_sf"/>
</dbReference>
<comment type="caution">
    <text evidence="3">The sequence shown here is derived from an EMBL/GenBank/DDBJ whole genome shotgun (WGS) entry which is preliminary data.</text>
</comment>